<comment type="caution">
    <text evidence="3">The sequence shown here is derived from an EMBL/GenBank/DDBJ whole genome shotgun (WGS) entry which is preliminary data.</text>
</comment>
<dbReference type="OrthoDB" id="6042818at2759"/>
<evidence type="ECO:0000313" key="3">
    <source>
        <dbReference type="EMBL" id="RUS84237.1"/>
    </source>
</evidence>
<evidence type="ECO:0000259" key="2">
    <source>
        <dbReference type="SMART" id="SM00454"/>
    </source>
</evidence>
<feature type="non-terminal residue" evidence="3">
    <location>
        <position position="142"/>
    </location>
</feature>
<feature type="domain" description="SAM" evidence="2">
    <location>
        <begin position="55"/>
        <end position="121"/>
    </location>
</feature>
<dbReference type="SMART" id="SM00454">
    <property type="entry name" value="SAM"/>
    <property type="match status" value="1"/>
</dbReference>
<dbReference type="Gene3D" id="1.10.150.50">
    <property type="entry name" value="Transcription Factor, Ets-1"/>
    <property type="match status" value="1"/>
</dbReference>
<protein>
    <recommendedName>
        <fullName evidence="2">SAM domain-containing protein</fullName>
    </recommendedName>
</protein>
<organism evidence="3 4">
    <name type="scientific">Elysia chlorotica</name>
    <name type="common">Eastern emerald elysia</name>
    <name type="synonym">Sea slug</name>
    <dbReference type="NCBI Taxonomy" id="188477"/>
    <lineage>
        <taxon>Eukaryota</taxon>
        <taxon>Metazoa</taxon>
        <taxon>Spiralia</taxon>
        <taxon>Lophotrochozoa</taxon>
        <taxon>Mollusca</taxon>
        <taxon>Gastropoda</taxon>
        <taxon>Heterobranchia</taxon>
        <taxon>Euthyneura</taxon>
        <taxon>Panpulmonata</taxon>
        <taxon>Sacoglossa</taxon>
        <taxon>Placobranchoidea</taxon>
        <taxon>Plakobranchidae</taxon>
        <taxon>Elysia</taxon>
    </lineage>
</organism>
<reference evidence="3 4" key="1">
    <citation type="submission" date="2019-01" db="EMBL/GenBank/DDBJ databases">
        <title>A draft genome assembly of the solar-powered sea slug Elysia chlorotica.</title>
        <authorList>
            <person name="Cai H."/>
            <person name="Li Q."/>
            <person name="Fang X."/>
            <person name="Li J."/>
            <person name="Curtis N.E."/>
            <person name="Altenburger A."/>
            <person name="Shibata T."/>
            <person name="Feng M."/>
            <person name="Maeda T."/>
            <person name="Schwartz J.A."/>
            <person name="Shigenobu S."/>
            <person name="Lundholm N."/>
            <person name="Nishiyama T."/>
            <person name="Yang H."/>
            <person name="Hasebe M."/>
            <person name="Li S."/>
            <person name="Pierce S.K."/>
            <person name="Wang J."/>
        </authorList>
    </citation>
    <scope>NUCLEOTIDE SEQUENCE [LARGE SCALE GENOMIC DNA]</scope>
    <source>
        <strain evidence="3">EC2010</strain>
        <tissue evidence="3">Whole organism of an adult</tissue>
    </source>
</reference>
<sequence>MKKSTHQSKQAGPDPLPPYTPDELKDRVLRMQFPPKVFPEPVPDSRRGTLGLCPASTWDCTKVCKWAESKGLPEVARVARAQGITGDQLLRTDALTLQRLGVSRGGEVLLAEEYICRLAREVDHNASDDTGFPVEMHKSIYR</sequence>
<proteinExistence type="predicted"/>
<dbReference type="InterPro" id="IPR001660">
    <property type="entry name" value="SAM"/>
</dbReference>
<dbReference type="SUPFAM" id="SSF47769">
    <property type="entry name" value="SAM/Pointed domain"/>
    <property type="match status" value="1"/>
</dbReference>
<accession>A0A433TRP7</accession>
<evidence type="ECO:0000256" key="1">
    <source>
        <dbReference type="SAM" id="MobiDB-lite"/>
    </source>
</evidence>
<keyword evidence="4" id="KW-1185">Reference proteome</keyword>
<gene>
    <name evidence="3" type="ORF">EGW08_007989</name>
</gene>
<evidence type="ECO:0000313" key="4">
    <source>
        <dbReference type="Proteomes" id="UP000271974"/>
    </source>
</evidence>
<dbReference type="Proteomes" id="UP000271974">
    <property type="component" value="Unassembled WGS sequence"/>
</dbReference>
<feature type="region of interest" description="Disordered" evidence="1">
    <location>
        <begin position="1"/>
        <end position="25"/>
    </location>
</feature>
<dbReference type="AlphaFoldDB" id="A0A433TRP7"/>
<name>A0A433TRP7_ELYCH</name>
<dbReference type="EMBL" id="RQTK01000212">
    <property type="protein sequence ID" value="RUS84237.1"/>
    <property type="molecule type" value="Genomic_DNA"/>
</dbReference>
<dbReference type="InterPro" id="IPR013761">
    <property type="entry name" value="SAM/pointed_sf"/>
</dbReference>